<dbReference type="Gene3D" id="1.10.10.2840">
    <property type="entry name" value="PucR C-terminal helix-turn-helix domain"/>
    <property type="match status" value="1"/>
</dbReference>
<feature type="domain" description="Purine catabolism PurC-like" evidence="1">
    <location>
        <begin position="26"/>
        <end position="136"/>
    </location>
</feature>
<dbReference type="Proteomes" id="UP000433493">
    <property type="component" value="Unassembled WGS sequence"/>
</dbReference>
<reference evidence="3 4" key="1">
    <citation type="submission" date="2019-09" db="EMBL/GenBank/DDBJ databases">
        <title>Phylogeny of genus Pseudoclavibacter and closely related genus.</title>
        <authorList>
            <person name="Li Y."/>
        </authorList>
    </citation>
    <scope>NUCLEOTIDE SEQUENCE [LARGE SCALE GENOMIC DNA]</scope>
    <source>
        <strain evidence="3 4">KCTC 13959</strain>
    </source>
</reference>
<gene>
    <name evidence="3" type="ORF">F8O05_10590</name>
</gene>
<dbReference type="InterPro" id="IPR051448">
    <property type="entry name" value="CdaR-like_regulators"/>
</dbReference>
<proteinExistence type="predicted"/>
<evidence type="ECO:0000313" key="4">
    <source>
        <dbReference type="Proteomes" id="UP000433493"/>
    </source>
</evidence>
<dbReference type="Pfam" id="PF07905">
    <property type="entry name" value="PucR"/>
    <property type="match status" value="1"/>
</dbReference>
<dbReference type="OrthoDB" id="8450798at2"/>
<dbReference type="InterPro" id="IPR012914">
    <property type="entry name" value="PucR_dom"/>
</dbReference>
<evidence type="ECO:0000259" key="1">
    <source>
        <dbReference type="Pfam" id="PF07905"/>
    </source>
</evidence>
<dbReference type="AlphaFoldDB" id="A0A7J5B9I9"/>
<comment type="caution">
    <text evidence="3">The sequence shown here is derived from an EMBL/GenBank/DDBJ whole genome shotgun (WGS) entry which is preliminary data.</text>
</comment>
<dbReference type="PANTHER" id="PTHR33744:SF1">
    <property type="entry name" value="DNA-BINDING TRANSCRIPTIONAL ACTIVATOR ADER"/>
    <property type="match status" value="1"/>
</dbReference>
<organism evidence="3 4">
    <name type="scientific">Gulosibacter chungangensis</name>
    <dbReference type="NCBI Taxonomy" id="979746"/>
    <lineage>
        <taxon>Bacteria</taxon>
        <taxon>Bacillati</taxon>
        <taxon>Actinomycetota</taxon>
        <taxon>Actinomycetes</taxon>
        <taxon>Micrococcales</taxon>
        <taxon>Microbacteriaceae</taxon>
        <taxon>Gulosibacter</taxon>
    </lineage>
</organism>
<feature type="domain" description="PucR C-terminal helix-turn-helix" evidence="2">
    <location>
        <begin position="447"/>
        <end position="504"/>
    </location>
</feature>
<evidence type="ECO:0000313" key="3">
    <source>
        <dbReference type="EMBL" id="KAB1642258.1"/>
    </source>
</evidence>
<name>A0A7J5B9I9_9MICO</name>
<dbReference type="EMBL" id="WBKB01000006">
    <property type="protein sequence ID" value="KAB1642258.1"/>
    <property type="molecule type" value="Genomic_DNA"/>
</dbReference>
<dbReference type="Pfam" id="PF13556">
    <property type="entry name" value="HTH_30"/>
    <property type="match status" value="1"/>
</dbReference>
<dbReference type="PANTHER" id="PTHR33744">
    <property type="entry name" value="CARBOHYDRATE DIACID REGULATOR"/>
    <property type="match status" value="1"/>
</dbReference>
<dbReference type="InterPro" id="IPR025736">
    <property type="entry name" value="PucR_C-HTH_dom"/>
</dbReference>
<keyword evidence="4" id="KW-1185">Reference proteome</keyword>
<dbReference type="InterPro" id="IPR042070">
    <property type="entry name" value="PucR_C-HTH_sf"/>
</dbReference>
<accession>A0A7J5B9I9</accession>
<protein>
    <submittedName>
        <fullName evidence="3">PucR family transcriptional regulator</fullName>
    </submittedName>
</protein>
<sequence length="507" mass="55200">MVMTLRNLLSESSLGLRLLPGDPSTDEQLDAEISWAHSSDLMNPSPWLEPGQLLLTDGGQFPHPKDAPTTFAEDVRAYVNRLKSTGIVGLGFAVNVVHQSVPQPIVRACADAGLPLILVPSSTPFIRVIRKLADAIAEERNASMQWSIQAQRAVGRAALRPDGLSATLRELESQLGCWVALYDALGKLVPVRTKHAVPKEVREELEDAVTAQLRGGRAAATSLGGVGEREITLQTIGQSTRLRGVLAIGTRLPLDPAGSDLVESVVGIASIAIEQSRALDDTRRGLRTGIMELFLAGSTEAAMRALRDMDTWSPQGRIRVAVVRGTNDWDHILTELELMAATTDVAFAKIGEELLVLYPSNEKAPLAFVAREGLRAGVSGSVGVREMRKGRENAQHAVRRAERDGEIVDFEKLAERGMLSWLDASDGRVLAERMLGKVRARPDGDELLAALRAWYSHNCAWDPAARELGMHRHTLRSRIAMVQEITGLDLESFGARAELWLALELAD</sequence>
<evidence type="ECO:0000259" key="2">
    <source>
        <dbReference type="Pfam" id="PF13556"/>
    </source>
</evidence>